<dbReference type="SUPFAM" id="SSF53756">
    <property type="entry name" value="UDP-Glycosyltransferase/glycogen phosphorylase"/>
    <property type="match status" value="1"/>
</dbReference>
<dbReference type="Proteomes" id="UP000521075">
    <property type="component" value="Unassembled WGS sequence"/>
</dbReference>
<comment type="caution">
    <text evidence="1">The sequence shown here is derived from an EMBL/GenBank/DDBJ whole genome shotgun (WGS) entry which is preliminary data.</text>
</comment>
<evidence type="ECO:0000313" key="1">
    <source>
        <dbReference type="EMBL" id="NYK08937.1"/>
    </source>
</evidence>
<dbReference type="Gene3D" id="3.40.50.2000">
    <property type="entry name" value="Glycogen Phosphorylase B"/>
    <property type="match status" value="2"/>
</dbReference>
<sequence length="386" mass="42591">MTQKTVLLTSWGRGHGHIARLEKIGRAFDHEGWTPIVYGHSNSMHVQRILEAGWQYHRYEPWAEEIDPWMDWNKGRVLSASVALDREFLRRVRPSLVVNDNRVSMMLAALAEQIPIVSLCQDNQLPGYCYDGRTTPETWLLPIDAINHELVAIGHLPISDDARWLFCRSRVAIPSSEDLEPVDWFASPEVDVVYTGLLDRGSGGAGAHATSLLFYRTVGKIDPEFREAFSSWPGRIYIATGGSRLDDDGCGPLGLRNLEVAPLWDLDRIGHSLQAIVHHGGHGITLKCLADRIPSVALPGHNPERLANGMRAASEGPNLVLHPPALVGTVWGAAVDETGDRPPWTEIRAAIDSLPDRAISETTDIDVTADQKRLVALLTAAPHAPR</sequence>
<gene>
    <name evidence="1" type="ORF">HNR14_000818</name>
</gene>
<dbReference type="AlphaFoldDB" id="A0A853DL09"/>
<evidence type="ECO:0008006" key="3">
    <source>
        <dbReference type="Google" id="ProtNLM"/>
    </source>
</evidence>
<protein>
    <recommendedName>
        <fullName evidence="3">Glycosyl transferase family 28 C-terminal domain-containing protein</fullName>
    </recommendedName>
</protein>
<keyword evidence="2" id="KW-1185">Reference proteome</keyword>
<organism evidence="1 2">
    <name type="scientific">Leifsonia naganoensis</name>
    <dbReference type="NCBI Taxonomy" id="150025"/>
    <lineage>
        <taxon>Bacteria</taxon>
        <taxon>Bacillati</taxon>
        <taxon>Actinomycetota</taxon>
        <taxon>Actinomycetes</taxon>
        <taxon>Micrococcales</taxon>
        <taxon>Microbacteriaceae</taxon>
        <taxon>Leifsonia</taxon>
    </lineage>
</organism>
<dbReference type="RefSeq" id="WP_179699998.1">
    <property type="nucleotide sequence ID" value="NZ_BAAAHA010000004.1"/>
</dbReference>
<reference evidence="1 2" key="1">
    <citation type="submission" date="2020-07" db="EMBL/GenBank/DDBJ databases">
        <title>Sequencing the genomes of 1000 actinobacteria strains.</title>
        <authorList>
            <person name="Klenk H.-P."/>
        </authorList>
    </citation>
    <scope>NUCLEOTIDE SEQUENCE [LARGE SCALE GENOMIC DNA]</scope>
    <source>
        <strain evidence="1 2">DSM 15166</strain>
    </source>
</reference>
<accession>A0A853DL09</accession>
<proteinExistence type="predicted"/>
<evidence type="ECO:0000313" key="2">
    <source>
        <dbReference type="Proteomes" id="UP000521075"/>
    </source>
</evidence>
<dbReference type="EMBL" id="JACCHJ010000001">
    <property type="protein sequence ID" value="NYK08937.1"/>
    <property type="molecule type" value="Genomic_DNA"/>
</dbReference>
<name>A0A853DL09_9MICO</name>